<dbReference type="PANTHER" id="PTHR41523:SF8">
    <property type="entry name" value="ETHYLENE RESPONSE SENSOR PROTEIN"/>
    <property type="match status" value="1"/>
</dbReference>
<feature type="domain" description="Histidine kinase/HSP90-like ATPase" evidence="8">
    <location>
        <begin position="267"/>
        <end position="363"/>
    </location>
</feature>
<evidence type="ECO:0000313" key="9">
    <source>
        <dbReference type="EMBL" id="KAA2212090.1"/>
    </source>
</evidence>
<keyword evidence="5" id="KW-0547">Nucleotide-binding</keyword>
<dbReference type="CDD" id="cd16936">
    <property type="entry name" value="HATPase_RsbW-like"/>
    <property type="match status" value="1"/>
</dbReference>
<dbReference type="GO" id="GO:0004673">
    <property type="term" value="F:protein histidine kinase activity"/>
    <property type="evidence" value="ECO:0007669"/>
    <property type="project" value="UniProtKB-EC"/>
</dbReference>
<dbReference type="InterPro" id="IPR003018">
    <property type="entry name" value="GAF"/>
</dbReference>
<dbReference type="InterPro" id="IPR011495">
    <property type="entry name" value="Sig_transdc_His_kin_sub2_dim/P"/>
</dbReference>
<dbReference type="SUPFAM" id="SSF55781">
    <property type="entry name" value="GAF domain-like"/>
    <property type="match status" value="1"/>
</dbReference>
<keyword evidence="6" id="KW-0418">Kinase</keyword>
<evidence type="ECO:0000259" key="8">
    <source>
        <dbReference type="SMART" id="SM00387"/>
    </source>
</evidence>
<evidence type="ECO:0000256" key="3">
    <source>
        <dbReference type="ARBA" id="ARBA00022553"/>
    </source>
</evidence>
<evidence type="ECO:0000313" key="10">
    <source>
        <dbReference type="Proteomes" id="UP000322110"/>
    </source>
</evidence>
<proteinExistence type="predicted"/>
<dbReference type="Gene3D" id="3.30.450.40">
    <property type="match status" value="1"/>
</dbReference>
<keyword evidence="7" id="KW-0067">ATP-binding</keyword>
<evidence type="ECO:0000256" key="1">
    <source>
        <dbReference type="ARBA" id="ARBA00000085"/>
    </source>
</evidence>
<dbReference type="RefSeq" id="WP_149813362.1">
    <property type="nucleotide sequence ID" value="NZ_VUKA01000011.1"/>
</dbReference>
<dbReference type="InterPro" id="IPR003594">
    <property type="entry name" value="HATPase_dom"/>
</dbReference>
<keyword evidence="10" id="KW-1185">Reference proteome</keyword>
<evidence type="ECO:0000256" key="6">
    <source>
        <dbReference type="ARBA" id="ARBA00022777"/>
    </source>
</evidence>
<reference evidence="9 10" key="1">
    <citation type="journal article" date="2015" name="Int. J. Syst. Evol. Microbiol.">
        <title>Roseomonas oryzae sp. nov., isolated from paddy rhizosphere soil.</title>
        <authorList>
            <person name="Ramaprasad E.V."/>
            <person name="Sasikala Ch."/>
            <person name="Ramana Ch.V."/>
        </authorList>
    </citation>
    <scope>NUCLEOTIDE SEQUENCE [LARGE SCALE GENOMIC DNA]</scope>
    <source>
        <strain evidence="9 10">KCTC 42542</strain>
    </source>
</reference>
<accession>A0A5B2TE73</accession>
<dbReference type="Gene3D" id="3.30.565.10">
    <property type="entry name" value="Histidine kinase-like ATPase, C-terminal domain"/>
    <property type="match status" value="1"/>
</dbReference>
<dbReference type="Proteomes" id="UP000322110">
    <property type="component" value="Unassembled WGS sequence"/>
</dbReference>
<dbReference type="Pfam" id="PF07568">
    <property type="entry name" value="HisKA_2"/>
    <property type="match status" value="1"/>
</dbReference>
<dbReference type="SUPFAM" id="SSF55874">
    <property type="entry name" value="ATPase domain of HSP90 chaperone/DNA topoisomerase II/histidine kinase"/>
    <property type="match status" value="1"/>
</dbReference>
<dbReference type="AlphaFoldDB" id="A0A5B2TE73"/>
<sequence>MGRSIEQVADLACAAFGVTTAFACLTSPLPQGQEVGWPLEECDRAAWRWLARQERPMVIEDKGHIPGQAAALPRLRGFTTRFCASAPLIVRDEQRGALIILSAEPPAPGFSEDDHQRLQSLAGMLAAHWELRLRQEELAAQQQSLLAARRETDRIQARYQRLLRERDQVIQMMDHRVGNGLQMVNDALCLQALAVEDKELADRLAAAAGRIQAVADLHTRLRGQPMSRRISAGDYLGTLVDSFRRLLPGNARRVRADLGPSFMLSALDAPRLGMVVWELLSNAVRHGAGDVALSLQHDPVAGSLRVLVTDQGPGFRLPAEAARRSGENGQSGLALIRLIGGGEPVVVECGPPTTVSLTLDISLES</sequence>
<dbReference type="GO" id="GO:0005524">
    <property type="term" value="F:ATP binding"/>
    <property type="evidence" value="ECO:0007669"/>
    <property type="project" value="UniProtKB-KW"/>
</dbReference>
<comment type="caution">
    <text evidence="9">The sequence shown here is derived from an EMBL/GenBank/DDBJ whole genome shotgun (WGS) entry which is preliminary data.</text>
</comment>
<organism evidence="9 10">
    <name type="scientific">Teichococcus oryzae</name>
    <dbReference type="NCBI Taxonomy" id="1608942"/>
    <lineage>
        <taxon>Bacteria</taxon>
        <taxon>Pseudomonadati</taxon>
        <taxon>Pseudomonadota</taxon>
        <taxon>Alphaproteobacteria</taxon>
        <taxon>Acetobacterales</taxon>
        <taxon>Roseomonadaceae</taxon>
        <taxon>Roseomonas</taxon>
    </lineage>
</organism>
<dbReference type="PROSITE" id="PS51257">
    <property type="entry name" value="PROKAR_LIPOPROTEIN"/>
    <property type="match status" value="1"/>
</dbReference>
<name>A0A5B2TE73_9PROT</name>
<dbReference type="EMBL" id="VUKA01000011">
    <property type="protein sequence ID" value="KAA2212090.1"/>
    <property type="molecule type" value="Genomic_DNA"/>
</dbReference>
<evidence type="ECO:0000256" key="7">
    <source>
        <dbReference type="ARBA" id="ARBA00022840"/>
    </source>
</evidence>
<dbReference type="PANTHER" id="PTHR41523">
    <property type="entry name" value="TWO-COMPONENT SYSTEM SENSOR PROTEIN"/>
    <property type="match status" value="1"/>
</dbReference>
<dbReference type="InterPro" id="IPR029016">
    <property type="entry name" value="GAF-like_dom_sf"/>
</dbReference>
<keyword evidence="3" id="KW-0597">Phosphoprotein</keyword>
<evidence type="ECO:0000256" key="2">
    <source>
        <dbReference type="ARBA" id="ARBA00012438"/>
    </source>
</evidence>
<dbReference type="Pfam" id="PF01590">
    <property type="entry name" value="GAF"/>
    <property type="match status" value="1"/>
</dbReference>
<dbReference type="SMART" id="SM00387">
    <property type="entry name" value="HATPase_c"/>
    <property type="match status" value="1"/>
</dbReference>
<protein>
    <recommendedName>
        <fullName evidence="2">histidine kinase</fullName>
        <ecNumber evidence="2">2.7.13.3</ecNumber>
    </recommendedName>
</protein>
<dbReference type="EC" id="2.7.13.3" evidence="2"/>
<comment type="catalytic activity">
    <reaction evidence="1">
        <text>ATP + protein L-histidine = ADP + protein N-phospho-L-histidine.</text>
        <dbReference type="EC" id="2.7.13.3"/>
    </reaction>
</comment>
<evidence type="ECO:0000256" key="5">
    <source>
        <dbReference type="ARBA" id="ARBA00022741"/>
    </source>
</evidence>
<dbReference type="Pfam" id="PF13581">
    <property type="entry name" value="HATPase_c_2"/>
    <property type="match status" value="1"/>
</dbReference>
<gene>
    <name evidence="9" type="ORF">F0Q34_16590</name>
</gene>
<dbReference type="InterPro" id="IPR036890">
    <property type="entry name" value="HATPase_C_sf"/>
</dbReference>
<evidence type="ECO:0000256" key="4">
    <source>
        <dbReference type="ARBA" id="ARBA00022679"/>
    </source>
</evidence>
<keyword evidence="4" id="KW-0808">Transferase</keyword>